<dbReference type="InterPro" id="IPR008397">
    <property type="entry name" value="Alginate_lyase_dom"/>
</dbReference>
<dbReference type="Gene3D" id="1.50.10.100">
    <property type="entry name" value="Chondroitin AC/alginate lyase"/>
    <property type="match status" value="1"/>
</dbReference>
<evidence type="ECO:0000313" key="4">
    <source>
        <dbReference type="EMBL" id="AUG98409.1"/>
    </source>
</evidence>
<dbReference type="STRING" id="104623.Ser39006_00909"/>
<evidence type="ECO:0000313" key="7">
    <source>
        <dbReference type="Proteomes" id="UP000233778"/>
    </source>
</evidence>
<accession>A0A2I5T1H6</accession>
<evidence type="ECO:0000256" key="1">
    <source>
        <dbReference type="ARBA" id="ARBA00022729"/>
    </source>
</evidence>
<keyword evidence="6" id="KW-1185">Reference proteome</keyword>
<dbReference type="InterPro" id="IPR008929">
    <property type="entry name" value="Chondroitin_lyas"/>
</dbReference>
<dbReference type="EMBL" id="CP025084">
    <property type="protein sequence ID" value="AUH02724.1"/>
    <property type="molecule type" value="Genomic_DNA"/>
</dbReference>
<evidence type="ECO:0000256" key="2">
    <source>
        <dbReference type="ARBA" id="ARBA00023239"/>
    </source>
</evidence>
<proteinExistence type="predicted"/>
<dbReference type="KEGG" id="sera:Ser39006_000355"/>
<protein>
    <submittedName>
        <fullName evidence="5">Alginate lyase</fullName>
    </submittedName>
</protein>
<dbReference type="EMBL" id="CP025085">
    <property type="protein sequence ID" value="AUG98409.1"/>
    <property type="molecule type" value="Genomic_DNA"/>
</dbReference>
<keyword evidence="1" id="KW-0732">Signal</keyword>
<dbReference type="Proteomes" id="UP000233778">
    <property type="component" value="Chromosome"/>
</dbReference>
<sequence>MYPSYLLLLALSLWGGFSVIGSASAENNRHAYVFLDPTQLQTVKQQLKQQVATPQTRLAYRQLLSEANKVLQAPNPSVTQKLSIPPSGSRHDYMSLSAYWWPDPEKEDGLPWIRRDGQVNPASKNEQSDGVRLAAFTEHVQALTLAWYFSDKPEYANKAISMIRTWFIEPATRMNPNLNYAQGIPGINAGRGAGVLDGRYFSTRIVDSLVMLRQSPKWTAQDEQKMHQWMNEYLTWLQTSRNGKKEATAKNNHGSWYAVQVAGIAWYLKQPALVKAMVELQRQKLDHQLAADGSQPEELARTRSFHYSYFNLQAVTSMAILADKVGENLWKYRTAKGSGLIAMLDFMAPYLDENKLWPHKTLDRQSSRLIPLMLQADAALAQPRYQQQIIRAGYASLLTGAEDSDTGKSARNVSVETRRNIWLLSPPTRKQLADIGILGNETLR</sequence>
<gene>
    <name evidence="4" type="ORF">CWC46_00355</name>
    <name evidence="5" type="ORF">Ser39006_000355</name>
</gene>
<evidence type="ECO:0000313" key="6">
    <source>
        <dbReference type="Proteomes" id="UP000017700"/>
    </source>
</evidence>
<name>A0A2I5T1H6_SERS3</name>
<dbReference type="SUPFAM" id="SSF48230">
    <property type="entry name" value="Chondroitin AC/alginate lyase"/>
    <property type="match status" value="1"/>
</dbReference>
<feature type="domain" description="Alginate lyase" evidence="3">
    <location>
        <begin position="77"/>
        <end position="357"/>
    </location>
</feature>
<reference evidence="5" key="4">
    <citation type="submission" date="2017-11" db="EMBL/GenBank/DDBJ databases">
        <title>Complete genome sequence of Serratia sp. ATCC 39006.</title>
        <authorList>
            <person name="Hampton H.G."/>
            <person name="Jackson S.A."/>
            <person name="Jauregui R."/>
            <person name="Poulter G.T.M."/>
            <person name="Salmond G.P.C."/>
            <person name="Fineran P.C."/>
        </authorList>
    </citation>
    <scope>NUCLEOTIDE SEQUENCE</scope>
    <source>
        <strain evidence="5">ATCC 39006</strain>
    </source>
</reference>
<keyword evidence="2 5" id="KW-0456">Lyase</keyword>
<dbReference type="GO" id="GO:0016829">
    <property type="term" value="F:lyase activity"/>
    <property type="evidence" value="ECO:0007669"/>
    <property type="project" value="UniProtKB-KW"/>
</dbReference>
<dbReference type="Pfam" id="PF05426">
    <property type="entry name" value="Alginate_lyase"/>
    <property type="match status" value="1"/>
</dbReference>
<reference evidence="4 7" key="3">
    <citation type="submission" date="2017-11" db="EMBL/GenBank/DDBJ databases">
        <title>Complete genome sequence of Serratia sp. ATCC 39006 LacA.</title>
        <authorList>
            <person name="Hampton H.G."/>
            <person name="Jackson S.A."/>
            <person name="Jauregui R."/>
            <person name="Poulter G.T.M."/>
            <person name="Salmond G.P.C."/>
            <person name="Fineran P.C."/>
        </authorList>
    </citation>
    <scope>NUCLEOTIDE SEQUENCE [LARGE SCALE GENOMIC DNA]</scope>
    <source>
        <strain evidence="4 7">ATCC 39006</strain>
    </source>
</reference>
<dbReference type="Proteomes" id="UP000017700">
    <property type="component" value="Chromosome"/>
</dbReference>
<dbReference type="GO" id="GO:0042597">
    <property type="term" value="C:periplasmic space"/>
    <property type="evidence" value="ECO:0007669"/>
    <property type="project" value="InterPro"/>
</dbReference>
<dbReference type="OrthoDB" id="7210452at2"/>
<organism evidence="5 6">
    <name type="scientific">Serratia sp. (strain ATCC 39006)</name>
    <name type="common">Prodigiosinella confusarubida</name>
    <dbReference type="NCBI Taxonomy" id="104623"/>
    <lineage>
        <taxon>Bacteria</taxon>
        <taxon>Pseudomonadati</taxon>
        <taxon>Pseudomonadota</taxon>
        <taxon>Gammaproteobacteria</taxon>
        <taxon>Enterobacterales</taxon>
        <taxon>Pectobacteriaceae</taxon>
        <taxon>Prodigiosinella</taxon>
    </lineage>
</organism>
<evidence type="ECO:0000313" key="5">
    <source>
        <dbReference type="EMBL" id="AUH02724.1"/>
    </source>
</evidence>
<dbReference type="RefSeq" id="WP_021014181.1">
    <property type="nucleotide sequence ID" value="NZ_CP025084.1"/>
</dbReference>
<reference evidence="5" key="2">
    <citation type="submission" date="2013-09" db="EMBL/GenBank/DDBJ databases">
        <authorList>
            <person name="Wang G."/>
            <person name="Yang Y."/>
            <person name="Su Y."/>
        </authorList>
    </citation>
    <scope>NUCLEOTIDE SEQUENCE</scope>
    <source>
        <strain evidence="5">ATCC 39006</strain>
    </source>
</reference>
<dbReference type="AlphaFoldDB" id="A0A2I5T1H6"/>
<dbReference type="KEGG" id="serq:CWC46_00355"/>
<evidence type="ECO:0000259" key="3">
    <source>
        <dbReference type="Pfam" id="PF05426"/>
    </source>
</evidence>
<reference evidence="5 6" key="1">
    <citation type="journal article" date="2013" name="Genome Announc.">
        <title>Draft genome sequence of Serratia sp. strain ATCC 39006, a model bacterium for analysis of the biosynthesis and regulation of prodigiosin, a carbapenem, and gas vesicles.</title>
        <authorList>
            <person name="Fineran P.C."/>
            <person name="Iglesias Cans M.C."/>
            <person name="Ramsay J.P."/>
            <person name="Wilf N.M."/>
            <person name="Cossyleon D."/>
            <person name="McNeil M.B."/>
            <person name="Williamson N.R."/>
            <person name="Monson R.E."/>
            <person name="Becher S.A."/>
            <person name="Stanton J.A."/>
            <person name="Brugger K."/>
            <person name="Brown S.D."/>
            <person name="Salmond G.P."/>
        </authorList>
    </citation>
    <scope>NUCLEOTIDE SEQUENCE [LARGE SCALE GENOMIC DNA]</scope>
    <source>
        <strain evidence="5">ATCC 39006</strain>
        <strain evidence="6">ATCC 39006 / SC 11482</strain>
    </source>
</reference>